<dbReference type="InterPro" id="IPR003615">
    <property type="entry name" value="HNH_nuc"/>
</dbReference>
<dbReference type="CDD" id="cd00085">
    <property type="entry name" value="HNHc"/>
    <property type="match status" value="1"/>
</dbReference>
<reference evidence="4" key="1">
    <citation type="journal article" date="2019" name="Int. J. Syst. Evol. Microbiol.">
        <title>The Global Catalogue of Microorganisms (GCM) 10K type strain sequencing project: providing services to taxonomists for standard genome sequencing and annotation.</title>
        <authorList>
            <consortium name="The Broad Institute Genomics Platform"/>
            <consortium name="The Broad Institute Genome Sequencing Center for Infectious Disease"/>
            <person name="Wu L."/>
            <person name="Ma J."/>
        </authorList>
    </citation>
    <scope>NUCLEOTIDE SEQUENCE [LARGE SCALE GENOMIC DNA]</scope>
    <source>
        <strain evidence="4">JCM 16953</strain>
    </source>
</reference>
<keyword evidence="1" id="KW-0472">Membrane</keyword>
<feature type="domain" description="HNH nuclease" evidence="2">
    <location>
        <begin position="219"/>
        <end position="273"/>
    </location>
</feature>
<dbReference type="Gene3D" id="1.10.30.50">
    <property type="match status" value="1"/>
</dbReference>
<dbReference type="PANTHER" id="PTHR33877">
    <property type="entry name" value="SLL1193 PROTEIN"/>
    <property type="match status" value="1"/>
</dbReference>
<keyword evidence="1" id="KW-0812">Transmembrane</keyword>
<dbReference type="RefSeq" id="WP_344771877.1">
    <property type="nucleotide sequence ID" value="NZ_BAABAH010000001.1"/>
</dbReference>
<dbReference type="EMBL" id="BAABAH010000001">
    <property type="protein sequence ID" value="GAA3802399.1"/>
    <property type="molecule type" value="Genomic_DNA"/>
</dbReference>
<keyword evidence="1" id="KW-1133">Transmembrane helix</keyword>
<dbReference type="Pfam" id="PF01844">
    <property type="entry name" value="HNH"/>
    <property type="match status" value="1"/>
</dbReference>
<dbReference type="SMART" id="SM00507">
    <property type="entry name" value="HNHc"/>
    <property type="match status" value="1"/>
</dbReference>
<accession>A0ABP7HUJ3</accession>
<keyword evidence="4" id="KW-1185">Reference proteome</keyword>
<proteinExistence type="predicted"/>
<gene>
    <name evidence="3" type="ORF">GCM10022242_01740</name>
</gene>
<evidence type="ECO:0000256" key="1">
    <source>
        <dbReference type="SAM" id="Phobius"/>
    </source>
</evidence>
<sequence length="279" mass="31503">MDAETLVLLIATLAAGIGAGSFGLIMVRLNARHRRAVLAHSVALAELAKLNTAYAPRLQAPPPAAYEFVDAVSSKAKYDRYDLRKFFLGQLSTFEQEIQPKIDQRLFSWAAYQEYMMHRASLADAHLGKSSADEIGRSAFVRIERKQFDTMTLTSPYSPMHMRCAVTYTSPQGRNSYGRALDFSVEDMRRGLEELRTIRETRSTTHFLRQQERNRMTDRLRADVLRRDGYRCRMCGASSEDGIRLHVDHIVAVSNGGTTVTENLQTLCQACNLGKSNRF</sequence>
<evidence type="ECO:0000259" key="2">
    <source>
        <dbReference type="SMART" id="SM00507"/>
    </source>
</evidence>
<name>A0ABP7HUJ3_9ACTN</name>
<comment type="caution">
    <text evidence="3">The sequence shown here is derived from an EMBL/GenBank/DDBJ whole genome shotgun (WGS) entry which is preliminary data.</text>
</comment>
<evidence type="ECO:0000313" key="4">
    <source>
        <dbReference type="Proteomes" id="UP001501821"/>
    </source>
</evidence>
<dbReference type="InterPro" id="IPR052892">
    <property type="entry name" value="NA-targeting_endonuclease"/>
</dbReference>
<dbReference type="Proteomes" id="UP001501821">
    <property type="component" value="Unassembled WGS sequence"/>
</dbReference>
<dbReference type="InterPro" id="IPR002711">
    <property type="entry name" value="HNH"/>
</dbReference>
<organism evidence="3 4">
    <name type="scientific">Nocardioides panacisoli</name>
    <dbReference type="NCBI Taxonomy" id="627624"/>
    <lineage>
        <taxon>Bacteria</taxon>
        <taxon>Bacillati</taxon>
        <taxon>Actinomycetota</taxon>
        <taxon>Actinomycetes</taxon>
        <taxon>Propionibacteriales</taxon>
        <taxon>Nocardioidaceae</taxon>
        <taxon>Nocardioides</taxon>
    </lineage>
</organism>
<evidence type="ECO:0000313" key="3">
    <source>
        <dbReference type="EMBL" id="GAA3802399.1"/>
    </source>
</evidence>
<protein>
    <recommendedName>
        <fullName evidence="2">HNH nuclease domain-containing protein</fullName>
    </recommendedName>
</protein>
<feature type="transmembrane region" description="Helical" evidence="1">
    <location>
        <begin position="6"/>
        <end position="27"/>
    </location>
</feature>
<dbReference type="PANTHER" id="PTHR33877:SF2">
    <property type="entry name" value="OS07G0170200 PROTEIN"/>
    <property type="match status" value="1"/>
</dbReference>